<dbReference type="FunFam" id="1.10.287.130:FF:000008">
    <property type="entry name" value="Two-component sensor histidine kinase"/>
    <property type="match status" value="1"/>
</dbReference>
<sequence length="588" mass="68306">MTRSFRWTIVVPLTVLILVTSIIMTMLWQYWYEIDMEEAYRDQWIANLGNVEYLNTEAEVQRYLTNISKKYADEDVIINIYDRDLQVVWEAKPQNHKQLEQQFIAFSDYLSDFMRNNSNEHMFFKKKSMKDHKEHLMVIYRLSFDVPQFILVSYPMEEMIDNKLNQKFLLLVIIMIVFTLLGVIVGFFIWRDISNPLKKITSIAGKVTEGQFEHRVYVNRKDEFDLLATTLNRMIQAIREKVTELSDEKSKLEGVLNNMLSGVILINQKGQVRYTNPSAERILVASKESLISRHYSDVLGPYGLQEFIEDALQRGEFYRDQIKIQTSILRVVEVSIVPIRNINRLIHSVIVVIHDISDIKRLEQIRAEFVANVSHELKTPITSIKGFAETIIDGVIDDKDTTLEFTNIIYKESDRLSKLVHDLLELSKIESSVYAIEKHNEDLVQIASDVIKNLGNEATKSGKSLKFESNKEKIFHFVNRDRMKQVFINLISNALTYSKENSTVYTRINEFDNWIVLEVEDNGIGIPEKDLPRIFERFYRVHKDRSRASGGTGLGLSIVKHIVDIHNGNLEVESKVGVGTTFRITFTK</sequence>
<comment type="subcellular location">
    <subcellularLocation>
        <location evidence="2">Cell membrane</location>
    </subcellularLocation>
</comment>
<dbReference type="SUPFAM" id="SSF55874">
    <property type="entry name" value="ATPase domain of HSP90 chaperone/DNA topoisomerase II/histidine kinase"/>
    <property type="match status" value="1"/>
</dbReference>
<evidence type="ECO:0000256" key="3">
    <source>
        <dbReference type="ARBA" id="ARBA00012438"/>
    </source>
</evidence>
<keyword evidence="18" id="KW-1185">Reference proteome</keyword>
<dbReference type="EMBL" id="MJAT01000038">
    <property type="protein sequence ID" value="OEH84458.1"/>
    <property type="molecule type" value="Genomic_DNA"/>
</dbReference>
<dbReference type="NCBIfam" id="TIGR00229">
    <property type="entry name" value="sensory_box"/>
    <property type="match status" value="1"/>
</dbReference>
<feature type="domain" description="Histidine kinase" evidence="14">
    <location>
        <begin position="372"/>
        <end position="588"/>
    </location>
</feature>
<organism evidence="17 18">
    <name type="scientific">Desulfuribacillus stibiiarsenatis</name>
    <dbReference type="NCBI Taxonomy" id="1390249"/>
    <lineage>
        <taxon>Bacteria</taxon>
        <taxon>Bacillati</taxon>
        <taxon>Bacillota</taxon>
        <taxon>Desulfuribacillia</taxon>
        <taxon>Desulfuribacillales</taxon>
        <taxon>Desulfuribacillaceae</taxon>
        <taxon>Desulfuribacillus</taxon>
    </lineage>
</organism>
<keyword evidence="9" id="KW-0067">ATP-binding</keyword>
<dbReference type="SUPFAM" id="SSF158472">
    <property type="entry name" value="HAMP domain-like"/>
    <property type="match status" value="1"/>
</dbReference>
<dbReference type="Pfam" id="PF00989">
    <property type="entry name" value="PAS"/>
    <property type="match status" value="1"/>
</dbReference>
<comment type="caution">
    <text evidence="17">The sequence shown here is derived from an EMBL/GenBank/DDBJ whole genome shotgun (WGS) entry which is preliminary data.</text>
</comment>
<dbReference type="SMART" id="SM00091">
    <property type="entry name" value="PAS"/>
    <property type="match status" value="1"/>
</dbReference>
<evidence type="ECO:0000256" key="12">
    <source>
        <dbReference type="SAM" id="Coils"/>
    </source>
</evidence>
<evidence type="ECO:0000256" key="2">
    <source>
        <dbReference type="ARBA" id="ARBA00004236"/>
    </source>
</evidence>
<dbReference type="SMART" id="SM00388">
    <property type="entry name" value="HisKA"/>
    <property type="match status" value="1"/>
</dbReference>
<dbReference type="GO" id="GO:0016036">
    <property type="term" value="P:cellular response to phosphate starvation"/>
    <property type="evidence" value="ECO:0007669"/>
    <property type="project" value="TreeGrafter"/>
</dbReference>
<evidence type="ECO:0000256" key="7">
    <source>
        <dbReference type="ARBA" id="ARBA00022741"/>
    </source>
</evidence>
<dbReference type="SUPFAM" id="SSF55785">
    <property type="entry name" value="PYP-like sensor domain (PAS domain)"/>
    <property type="match status" value="1"/>
</dbReference>
<evidence type="ECO:0000256" key="4">
    <source>
        <dbReference type="ARBA" id="ARBA00022475"/>
    </source>
</evidence>
<feature type="coiled-coil region" evidence="12">
    <location>
        <begin position="228"/>
        <end position="255"/>
    </location>
</feature>
<reference evidence="17 18" key="1">
    <citation type="submission" date="2016-09" db="EMBL/GenBank/DDBJ databases">
        <title>Desulfuribacillus arsenicus sp. nov., an obligately anaerobic, dissimilatory arsenic- and antimonate-reducing bacterium isolated from anoxic sediments.</title>
        <authorList>
            <person name="Abin C.A."/>
            <person name="Hollibaugh J.T."/>
        </authorList>
    </citation>
    <scope>NUCLEOTIDE SEQUENCE [LARGE SCALE GENOMIC DNA]</scope>
    <source>
        <strain evidence="17 18">MLFW-2</strain>
    </source>
</reference>
<keyword evidence="13" id="KW-1133">Transmembrane helix</keyword>
<accession>A0A1E5L2U8</accession>
<dbReference type="InterPro" id="IPR036097">
    <property type="entry name" value="HisK_dim/P_sf"/>
</dbReference>
<dbReference type="PROSITE" id="PS50885">
    <property type="entry name" value="HAMP"/>
    <property type="match status" value="1"/>
</dbReference>
<dbReference type="FunFam" id="3.30.565.10:FF:000006">
    <property type="entry name" value="Sensor histidine kinase WalK"/>
    <property type="match status" value="1"/>
</dbReference>
<evidence type="ECO:0000256" key="11">
    <source>
        <dbReference type="ARBA" id="ARBA00023136"/>
    </source>
</evidence>
<dbReference type="NCBIfam" id="NF046044">
    <property type="entry name" value="PnpS"/>
    <property type="match status" value="1"/>
</dbReference>
<evidence type="ECO:0000256" key="1">
    <source>
        <dbReference type="ARBA" id="ARBA00000085"/>
    </source>
</evidence>
<gene>
    <name evidence="17" type="ORF">BHU72_09630</name>
</gene>
<dbReference type="InterPro" id="IPR050351">
    <property type="entry name" value="BphY/WalK/GraS-like"/>
</dbReference>
<dbReference type="InterPro" id="IPR003594">
    <property type="entry name" value="HATPase_dom"/>
</dbReference>
<dbReference type="PROSITE" id="PS50112">
    <property type="entry name" value="PAS"/>
    <property type="match status" value="1"/>
</dbReference>
<dbReference type="CDD" id="cd00075">
    <property type="entry name" value="HATPase"/>
    <property type="match status" value="1"/>
</dbReference>
<protein>
    <recommendedName>
        <fullName evidence="3">histidine kinase</fullName>
        <ecNumber evidence="3">2.7.13.3</ecNumber>
    </recommendedName>
</protein>
<evidence type="ECO:0000259" key="14">
    <source>
        <dbReference type="PROSITE" id="PS50109"/>
    </source>
</evidence>
<dbReference type="Proteomes" id="UP000095255">
    <property type="component" value="Unassembled WGS sequence"/>
</dbReference>
<keyword evidence="12" id="KW-0175">Coiled coil</keyword>
<dbReference type="RefSeq" id="WP_069703171.1">
    <property type="nucleotide sequence ID" value="NZ_MJAT01000038.1"/>
</dbReference>
<dbReference type="InterPro" id="IPR003660">
    <property type="entry name" value="HAMP_dom"/>
</dbReference>
<evidence type="ECO:0000256" key="6">
    <source>
        <dbReference type="ARBA" id="ARBA00022679"/>
    </source>
</evidence>
<dbReference type="GO" id="GO:0005524">
    <property type="term" value="F:ATP binding"/>
    <property type="evidence" value="ECO:0007669"/>
    <property type="project" value="UniProtKB-KW"/>
</dbReference>
<dbReference type="Gene3D" id="3.30.450.20">
    <property type="entry name" value="PAS domain"/>
    <property type="match status" value="1"/>
</dbReference>
<dbReference type="Pfam" id="PF02518">
    <property type="entry name" value="HATPase_c"/>
    <property type="match status" value="1"/>
</dbReference>
<evidence type="ECO:0000256" key="8">
    <source>
        <dbReference type="ARBA" id="ARBA00022777"/>
    </source>
</evidence>
<dbReference type="InterPro" id="IPR000014">
    <property type="entry name" value="PAS"/>
</dbReference>
<dbReference type="Gene3D" id="1.10.287.130">
    <property type="match status" value="1"/>
</dbReference>
<dbReference type="EC" id="2.7.13.3" evidence="3"/>
<keyword evidence="13" id="KW-0812">Transmembrane</keyword>
<dbReference type="Pfam" id="PF00672">
    <property type="entry name" value="HAMP"/>
    <property type="match status" value="1"/>
</dbReference>
<name>A0A1E5L2U8_9FIRM</name>
<evidence type="ECO:0000256" key="5">
    <source>
        <dbReference type="ARBA" id="ARBA00022553"/>
    </source>
</evidence>
<keyword evidence="6" id="KW-0808">Transferase</keyword>
<feature type="domain" description="PAS" evidence="15">
    <location>
        <begin position="248"/>
        <end position="301"/>
    </location>
</feature>
<evidence type="ECO:0000256" key="10">
    <source>
        <dbReference type="ARBA" id="ARBA00023012"/>
    </source>
</evidence>
<dbReference type="PANTHER" id="PTHR45453:SF1">
    <property type="entry name" value="PHOSPHATE REGULON SENSOR PROTEIN PHOR"/>
    <property type="match status" value="1"/>
</dbReference>
<dbReference type="InterPro" id="IPR013767">
    <property type="entry name" value="PAS_fold"/>
</dbReference>
<dbReference type="CDD" id="cd00082">
    <property type="entry name" value="HisKA"/>
    <property type="match status" value="1"/>
</dbReference>
<evidence type="ECO:0000313" key="17">
    <source>
        <dbReference type="EMBL" id="OEH84458.1"/>
    </source>
</evidence>
<dbReference type="CDD" id="cd06225">
    <property type="entry name" value="HAMP"/>
    <property type="match status" value="1"/>
</dbReference>
<dbReference type="AlphaFoldDB" id="A0A1E5L2U8"/>
<keyword evidence="10" id="KW-0902">Two-component regulatory system</keyword>
<dbReference type="InterPro" id="IPR004358">
    <property type="entry name" value="Sig_transdc_His_kin-like_C"/>
</dbReference>
<dbReference type="GO" id="GO:0005886">
    <property type="term" value="C:plasma membrane"/>
    <property type="evidence" value="ECO:0007669"/>
    <property type="project" value="UniProtKB-SubCell"/>
</dbReference>
<evidence type="ECO:0000256" key="13">
    <source>
        <dbReference type="SAM" id="Phobius"/>
    </source>
</evidence>
<dbReference type="GO" id="GO:0006355">
    <property type="term" value="P:regulation of DNA-templated transcription"/>
    <property type="evidence" value="ECO:0007669"/>
    <property type="project" value="InterPro"/>
</dbReference>
<dbReference type="Gene3D" id="6.10.340.10">
    <property type="match status" value="1"/>
</dbReference>
<dbReference type="PRINTS" id="PR00344">
    <property type="entry name" value="BCTRLSENSOR"/>
</dbReference>
<feature type="transmembrane region" description="Helical" evidence="13">
    <location>
        <begin position="168"/>
        <end position="190"/>
    </location>
</feature>
<keyword evidence="11 13" id="KW-0472">Membrane</keyword>
<dbReference type="GO" id="GO:0000155">
    <property type="term" value="F:phosphorelay sensor kinase activity"/>
    <property type="evidence" value="ECO:0007669"/>
    <property type="project" value="InterPro"/>
</dbReference>
<keyword evidence="8" id="KW-0418">Kinase</keyword>
<dbReference type="InterPro" id="IPR036890">
    <property type="entry name" value="HATPase_C_sf"/>
</dbReference>
<proteinExistence type="predicted"/>
<dbReference type="PROSITE" id="PS50109">
    <property type="entry name" value="HIS_KIN"/>
    <property type="match status" value="1"/>
</dbReference>
<dbReference type="GO" id="GO:0004721">
    <property type="term" value="F:phosphoprotein phosphatase activity"/>
    <property type="evidence" value="ECO:0007669"/>
    <property type="project" value="TreeGrafter"/>
</dbReference>
<dbReference type="Gene3D" id="3.30.565.10">
    <property type="entry name" value="Histidine kinase-like ATPase, C-terminal domain"/>
    <property type="match status" value="1"/>
</dbReference>
<evidence type="ECO:0000259" key="15">
    <source>
        <dbReference type="PROSITE" id="PS50112"/>
    </source>
</evidence>
<dbReference type="SMART" id="SM00304">
    <property type="entry name" value="HAMP"/>
    <property type="match status" value="1"/>
</dbReference>
<dbReference type="InterPro" id="IPR035965">
    <property type="entry name" value="PAS-like_dom_sf"/>
</dbReference>
<dbReference type="SMART" id="SM00387">
    <property type="entry name" value="HATPase_c"/>
    <property type="match status" value="1"/>
</dbReference>
<comment type="catalytic activity">
    <reaction evidence="1">
        <text>ATP + protein L-histidine = ADP + protein N-phospho-L-histidine.</text>
        <dbReference type="EC" id="2.7.13.3"/>
    </reaction>
</comment>
<dbReference type="Pfam" id="PF00512">
    <property type="entry name" value="HisKA"/>
    <property type="match status" value="1"/>
</dbReference>
<feature type="transmembrane region" description="Helical" evidence="13">
    <location>
        <begin position="7"/>
        <end position="31"/>
    </location>
</feature>
<keyword evidence="7" id="KW-0547">Nucleotide-binding</keyword>
<dbReference type="OrthoDB" id="9813151at2"/>
<evidence type="ECO:0000256" key="9">
    <source>
        <dbReference type="ARBA" id="ARBA00022840"/>
    </source>
</evidence>
<keyword evidence="4" id="KW-1003">Cell membrane</keyword>
<keyword evidence="5" id="KW-0597">Phosphoprotein</keyword>
<dbReference type="PANTHER" id="PTHR45453">
    <property type="entry name" value="PHOSPHATE REGULON SENSOR PROTEIN PHOR"/>
    <property type="match status" value="1"/>
</dbReference>
<feature type="domain" description="HAMP" evidence="16">
    <location>
        <begin position="191"/>
        <end position="243"/>
    </location>
</feature>
<dbReference type="InterPro" id="IPR003661">
    <property type="entry name" value="HisK_dim/P_dom"/>
</dbReference>
<dbReference type="CDD" id="cd00130">
    <property type="entry name" value="PAS"/>
    <property type="match status" value="1"/>
</dbReference>
<dbReference type="SUPFAM" id="SSF47384">
    <property type="entry name" value="Homodimeric domain of signal transducing histidine kinase"/>
    <property type="match status" value="1"/>
</dbReference>
<evidence type="ECO:0000259" key="16">
    <source>
        <dbReference type="PROSITE" id="PS50885"/>
    </source>
</evidence>
<dbReference type="InterPro" id="IPR005467">
    <property type="entry name" value="His_kinase_dom"/>
</dbReference>
<evidence type="ECO:0000313" key="18">
    <source>
        <dbReference type="Proteomes" id="UP000095255"/>
    </source>
</evidence>
<dbReference type="STRING" id="1390249.BHU72_09630"/>